<keyword evidence="2" id="KW-1185">Reference proteome</keyword>
<evidence type="ECO:0000313" key="2">
    <source>
        <dbReference type="Proteomes" id="UP000019805"/>
    </source>
</evidence>
<evidence type="ECO:0000313" key="1">
    <source>
        <dbReference type="EMBL" id="CDM22838.1"/>
    </source>
</evidence>
<dbReference type="KEGG" id="cdn:BN940_01811"/>
<sequence length="40" mass="4730">MCPEANRLIHDQRILFLMSPEEIRRPPARRPPSACTPWRS</sequence>
<dbReference type="EMBL" id="HG916765">
    <property type="protein sequence ID" value="CDM22838.1"/>
    <property type="molecule type" value="Genomic_DNA"/>
</dbReference>
<proteinExistence type="predicted"/>
<dbReference type="Proteomes" id="UP000019805">
    <property type="component" value="Chromosome"/>
</dbReference>
<dbReference type="HOGENOM" id="CLU_3286795_0_0_4"/>
<accession>W8WT13</accession>
<dbReference type="AlphaFoldDB" id="W8WT13"/>
<reference evidence="1 2" key="1">
    <citation type="journal article" date="2014" name="BMC Microbiol.">
        <title>The oxygen-independent metabolism of cyclic monoterpenes in Castellaniella defragrans 65Phen.</title>
        <authorList>
            <person name="Petasch J."/>
            <person name="Disch E.M."/>
            <person name="Markert S."/>
            <person name="Becher D."/>
            <person name="Schweder T."/>
            <person name="Huttel B."/>
            <person name="Reinhardt R."/>
            <person name="Harder J."/>
        </authorList>
    </citation>
    <scope>NUCLEOTIDE SEQUENCE [LARGE SCALE GENOMIC DNA]</scope>
    <source>
        <strain evidence="1">65Phen</strain>
    </source>
</reference>
<name>W8WT13_CASD6</name>
<gene>
    <name evidence="1" type="ORF">BN940_01811</name>
</gene>
<organism evidence="1 2">
    <name type="scientific">Castellaniella defragrans (strain DSM 12143 / CCUG 39792 / 65Phen)</name>
    <name type="common">Alcaligenes defragrans</name>
    <dbReference type="NCBI Taxonomy" id="1437824"/>
    <lineage>
        <taxon>Bacteria</taxon>
        <taxon>Pseudomonadati</taxon>
        <taxon>Pseudomonadota</taxon>
        <taxon>Betaproteobacteria</taxon>
        <taxon>Burkholderiales</taxon>
        <taxon>Alcaligenaceae</taxon>
        <taxon>Castellaniella</taxon>
    </lineage>
</organism>
<protein>
    <submittedName>
        <fullName evidence="1">Uncharacterized protein</fullName>
    </submittedName>
</protein>